<dbReference type="PANTHER" id="PTHR32479">
    <property type="entry name" value="GLYCOLATE OXIDASE IRON-SULFUR SUBUNIT"/>
    <property type="match status" value="1"/>
</dbReference>
<keyword evidence="2" id="KW-0479">Metal-binding</keyword>
<accession>A0A1E2UNT8</accession>
<keyword evidence="5" id="KW-0411">Iron-sulfur</keyword>
<dbReference type="EMBL" id="LVJZ01000003">
    <property type="protein sequence ID" value="ODB96420.1"/>
    <property type="molecule type" value="Genomic_DNA"/>
</dbReference>
<feature type="domain" description="Cysteine-rich" evidence="6">
    <location>
        <begin position="339"/>
        <end position="423"/>
    </location>
</feature>
<evidence type="ECO:0000256" key="4">
    <source>
        <dbReference type="ARBA" id="ARBA00023004"/>
    </source>
</evidence>
<reference evidence="7 8" key="1">
    <citation type="submission" date="2016-03" db="EMBL/GenBank/DDBJ databases">
        <title>Chemosynthetic sulphur-oxidizing symbionts of marine invertebrate animals are capable of nitrogen fixation.</title>
        <authorList>
            <person name="Petersen J.M."/>
            <person name="Kemper A."/>
            <person name="Gruber-Vodicka H."/>
            <person name="Cardini U."/>
            <person name="Geest Mvander."/>
            <person name="Kleiner M."/>
            <person name="Bulgheresi S."/>
            <person name="Fussmann M."/>
            <person name="Herbold C."/>
            <person name="Seah B.K.B."/>
            <person name="Antony C.Paul."/>
            <person name="Liu D."/>
            <person name="Belitz A."/>
            <person name="Weber M."/>
        </authorList>
    </citation>
    <scope>NUCLEOTIDE SEQUENCE [LARGE SCALE GENOMIC DNA]</scope>
    <source>
        <strain evidence="7">G_D</strain>
    </source>
</reference>
<dbReference type="PROSITE" id="PS00198">
    <property type="entry name" value="4FE4S_FER_1"/>
    <property type="match status" value="1"/>
</dbReference>
<dbReference type="InterPro" id="IPR004017">
    <property type="entry name" value="Cys_rich_dom"/>
</dbReference>
<dbReference type="AlphaFoldDB" id="A0A1E2UNT8"/>
<keyword evidence="8" id="KW-1185">Reference proteome</keyword>
<dbReference type="InterPro" id="IPR017900">
    <property type="entry name" value="4Fe4S_Fe_S_CS"/>
</dbReference>
<evidence type="ECO:0000256" key="1">
    <source>
        <dbReference type="ARBA" id="ARBA00022485"/>
    </source>
</evidence>
<organism evidence="7 8">
    <name type="scientific">Candidatus Thiodiazotropha endoloripes</name>
    <dbReference type="NCBI Taxonomy" id="1818881"/>
    <lineage>
        <taxon>Bacteria</taxon>
        <taxon>Pseudomonadati</taxon>
        <taxon>Pseudomonadota</taxon>
        <taxon>Gammaproteobacteria</taxon>
        <taxon>Chromatiales</taxon>
        <taxon>Sedimenticolaceae</taxon>
        <taxon>Candidatus Thiodiazotropha</taxon>
    </lineage>
</organism>
<keyword evidence="4" id="KW-0408">Iron</keyword>
<gene>
    <name evidence="7" type="ORF">A3196_06400</name>
</gene>
<evidence type="ECO:0000259" key="6">
    <source>
        <dbReference type="Pfam" id="PF02754"/>
    </source>
</evidence>
<evidence type="ECO:0000256" key="2">
    <source>
        <dbReference type="ARBA" id="ARBA00022723"/>
    </source>
</evidence>
<dbReference type="PANTHER" id="PTHR32479:SF19">
    <property type="entry name" value="ANAEROBIC GLYCEROL-3-PHOSPHATE DEHYDROGENASE SUBUNIT C"/>
    <property type="match status" value="1"/>
</dbReference>
<comment type="caution">
    <text evidence="7">The sequence shown here is derived from an EMBL/GenBank/DDBJ whole genome shotgun (WGS) entry which is preliminary data.</text>
</comment>
<dbReference type="RefSeq" id="WP_069024282.1">
    <property type="nucleotide sequence ID" value="NZ_LVJZ01000003.1"/>
</dbReference>
<dbReference type="STRING" id="1818881.A3196_06400"/>
<sequence>MKTYLDWSEYRDAGMGDAYADIPKLGGDFAKAVAVCINSRRCESLAKGVMCPSFRLDANPGLSTGARVRLLKAALNGELGSGGLLSPELVEALDLCVSCKGCQRECENNVDMSRIKIEYLAQLNASKGLSLRARLFSDLPELLAKRHWLIKLIAIRNRHPWIATLAERLLGISGKLSLPEPVDLTRKYNLREIEDGQPVVLFADTFCKHFSPDILAAAVEVLQATGCQVSLIGAADEEAGYCCGRTYLSQGRIDEARQQAGELLQMLAPYAQKGVPIIGLEPSCLLTLRDEYRALGLGEVADLVAGKAVLFEEFLAKGIKGGKLNLSWSEQAIAEQSPVLVHGHCHQKAVGAMKSMRKVLKQIPGLSFEMIDASCCGMAGSFGLEAEHYETAKAMAQQALLPALESRPEALILANGFSCRHQIEVQAGRPALHLAQLIRLLMA</sequence>
<dbReference type="GO" id="GO:0051539">
    <property type="term" value="F:4 iron, 4 sulfur cluster binding"/>
    <property type="evidence" value="ECO:0007669"/>
    <property type="project" value="UniProtKB-KW"/>
</dbReference>
<evidence type="ECO:0000313" key="7">
    <source>
        <dbReference type="EMBL" id="ODB96420.1"/>
    </source>
</evidence>
<proteinExistence type="predicted"/>
<protein>
    <submittedName>
        <fullName evidence="7">Ferredoxin</fullName>
    </submittedName>
</protein>
<name>A0A1E2UNT8_9GAMM</name>
<dbReference type="GO" id="GO:0016491">
    <property type="term" value="F:oxidoreductase activity"/>
    <property type="evidence" value="ECO:0007669"/>
    <property type="project" value="UniProtKB-ARBA"/>
</dbReference>
<keyword evidence="3" id="KW-0677">Repeat</keyword>
<keyword evidence="1" id="KW-0004">4Fe-4S</keyword>
<dbReference type="Pfam" id="PF02754">
    <property type="entry name" value="CCG"/>
    <property type="match status" value="2"/>
</dbReference>
<evidence type="ECO:0000256" key="3">
    <source>
        <dbReference type="ARBA" id="ARBA00022737"/>
    </source>
</evidence>
<feature type="domain" description="Cysteine-rich" evidence="6">
    <location>
        <begin position="210"/>
        <end position="289"/>
    </location>
</feature>
<dbReference type="Proteomes" id="UP000094849">
    <property type="component" value="Unassembled WGS sequence"/>
</dbReference>
<dbReference type="GO" id="GO:0046872">
    <property type="term" value="F:metal ion binding"/>
    <property type="evidence" value="ECO:0007669"/>
    <property type="project" value="UniProtKB-KW"/>
</dbReference>
<evidence type="ECO:0000313" key="8">
    <source>
        <dbReference type="Proteomes" id="UP000094849"/>
    </source>
</evidence>
<evidence type="ECO:0000256" key="5">
    <source>
        <dbReference type="ARBA" id="ARBA00023014"/>
    </source>
</evidence>